<reference evidence="1 2" key="1">
    <citation type="submission" date="2020-04" db="EMBL/GenBank/DDBJ databases">
        <title>Pseudoalteromonas caenipelagi sp. nov., isolated from a tidal flat.</title>
        <authorList>
            <person name="Park S."/>
            <person name="Yoon J.-H."/>
        </authorList>
    </citation>
    <scope>NUCLEOTIDE SEQUENCE [LARGE SCALE GENOMIC DNA]</scope>
    <source>
        <strain evidence="1 2">JBTF-M23</strain>
    </source>
</reference>
<dbReference type="Pfam" id="PF05488">
    <property type="entry name" value="PAAR_motif"/>
    <property type="match status" value="1"/>
</dbReference>
<keyword evidence="2" id="KW-1185">Reference proteome</keyword>
<evidence type="ECO:0000313" key="1">
    <source>
        <dbReference type="EMBL" id="NOU49485.1"/>
    </source>
</evidence>
<organism evidence="1 2">
    <name type="scientific">Pseudoalteromonas caenipelagi</name>
    <dbReference type="NCBI Taxonomy" id="2726988"/>
    <lineage>
        <taxon>Bacteria</taxon>
        <taxon>Pseudomonadati</taxon>
        <taxon>Pseudomonadota</taxon>
        <taxon>Gammaproteobacteria</taxon>
        <taxon>Alteromonadales</taxon>
        <taxon>Pseudoalteromonadaceae</taxon>
        <taxon>Pseudoalteromonas</taxon>
    </lineage>
</organism>
<dbReference type="CDD" id="cd14737">
    <property type="entry name" value="PAAR_1"/>
    <property type="match status" value="1"/>
</dbReference>
<dbReference type="RefSeq" id="WP_171624554.1">
    <property type="nucleotide sequence ID" value="NZ_JABBPG010000001.1"/>
</dbReference>
<protein>
    <submittedName>
        <fullName evidence="1">Uncharacterized protein</fullName>
    </submittedName>
</protein>
<name>A0A849V9A6_9GAMM</name>
<dbReference type="Gene3D" id="2.60.200.60">
    <property type="match status" value="1"/>
</dbReference>
<accession>A0A849V9A6</accession>
<comment type="caution">
    <text evidence="1">The sequence shown here is derived from an EMBL/GenBank/DDBJ whole genome shotgun (WGS) entry which is preliminary data.</text>
</comment>
<dbReference type="EMBL" id="JABBPG010000001">
    <property type="protein sequence ID" value="NOU49485.1"/>
    <property type="molecule type" value="Genomic_DNA"/>
</dbReference>
<sequence>MPAISLDGHITNVHVGFLPGSASATQSKFTVAGKSALREGDSISTHSMIADPKQKHIGKKISQGAGSFSIAGKAVARIGDPTNCGGKMMLGEGSFTVGG</sequence>
<dbReference type="InterPro" id="IPR008727">
    <property type="entry name" value="PAAR_motif"/>
</dbReference>
<proteinExistence type="predicted"/>
<gene>
    <name evidence="1" type="ORF">HG263_02845</name>
</gene>
<evidence type="ECO:0000313" key="2">
    <source>
        <dbReference type="Proteomes" id="UP000586305"/>
    </source>
</evidence>
<dbReference type="Proteomes" id="UP000586305">
    <property type="component" value="Unassembled WGS sequence"/>
</dbReference>
<dbReference type="AlphaFoldDB" id="A0A849V9A6"/>